<accession>E4V0L5</accession>
<dbReference type="RefSeq" id="XP_003171606.1">
    <property type="nucleotide sequence ID" value="XM_003171558.1"/>
</dbReference>
<dbReference type="Proteomes" id="UP000002669">
    <property type="component" value="Unassembled WGS sequence"/>
</dbReference>
<proteinExistence type="predicted"/>
<dbReference type="GeneID" id="10026859"/>
<evidence type="ECO:0000313" key="1">
    <source>
        <dbReference type="EMBL" id="EFR03152.1"/>
    </source>
</evidence>
<reference evidence="2" key="1">
    <citation type="journal article" date="2012" name="MBio">
        <title>Comparative genome analysis of Trichophyton rubrum and related dermatophytes reveals candidate genes involved in infection.</title>
        <authorList>
            <person name="Martinez D.A."/>
            <person name="Oliver B.G."/>
            <person name="Graeser Y."/>
            <person name="Goldberg J.M."/>
            <person name="Li W."/>
            <person name="Martinez-Rossi N.M."/>
            <person name="Monod M."/>
            <person name="Shelest E."/>
            <person name="Barton R.C."/>
            <person name="Birch E."/>
            <person name="Brakhage A.A."/>
            <person name="Chen Z."/>
            <person name="Gurr S.J."/>
            <person name="Heiman D."/>
            <person name="Heitman J."/>
            <person name="Kosti I."/>
            <person name="Rossi A."/>
            <person name="Saif S."/>
            <person name="Samalova M."/>
            <person name="Saunders C.W."/>
            <person name="Shea T."/>
            <person name="Summerbell R.C."/>
            <person name="Xu J."/>
            <person name="Young S."/>
            <person name="Zeng Q."/>
            <person name="Birren B.W."/>
            <person name="Cuomo C.A."/>
            <person name="White T.C."/>
        </authorList>
    </citation>
    <scope>NUCLEOTIDE SEQUENCE [LARGE SCALE GENOMIC DNA]</scope>
    <source>
        <strain evidence="2">ATCC MYA-4604 / CBS 118893</strain>
    </source>
</reference>
<name>E4V0L5_ARTGP</name>
<protein>
    <submittedName>
        <fullName evidence="1">Uncharacterized protein</fullName>
    </submittedName>
</protein>
<keyword evidence="2" id="KW-1185">Reference proteome</keyword>
<sequence>MAKKRLWIPARATGKKDVMHILEPALERSKELEVDNARKTLQVDTERRRGSLARGTSSHIEKAQVCCVIRPLTAPIPVRRSKQEVNYSCPSWRFPHGA</sequence>
<dbReference type="AlphaFoldDB" id="E4V0L5"/>
<organism evidence="2">
    <name type="scientific">Arthroderma gypseum (strain ATCC MYA-4604 / CBS 118893)</name>
    <name type="common">Microsporum gypseum</name>
    <dbReference type="NCBI Taxonomy" id="535722"/>
    <lineage>
        <taxon>Eukaryota</taxon>
        <taxon>Fungi</taxon>
        <taxon>Dikarya</taxon>
        <taxon>Ascomycota</taxon>
        <taxon>Pezizomycotina</taxon>
        <taxon>Eurotiomycetes</taxon>
        <taxon>Eurotiomycetidae</taxon>
        <taxon>Onygenales</taxon>
        <taxon>Arthrodermataceae</taxon>
        <taxon>Nannizzia</taxon>
    </lineage>
</organism>
<dbReference type="InParanoid" id="E4V0L5"/>
<dbReference type="EMBL" id="DS989826">
    <property type="protein sequence ID" value="EFR03152.1"/>
    <property type="molecule type" value="Genomic_DNA"/>
</dbReference>
<dbReference type="HOGENOM" id="CLU_2333221_0_0_1"/>
<evidence type="ECO:0000313" key="2">
    <source>
        <dbReference type="Proteomes" id="UP000002669"/>
    </source>
</evidence>
<dbReference type="VEuPathDB" id="FungiDB:MGYG_06147"/>
<gene>
    <name evidence="1" type="ORF">MGYG_06147</name>
</gene>